<feature type="domain" description="DUF2341" evidence="1">
    <location>
        <begin position="40"/>
        <end position="112"/>
    </location>
</feature>
<evidence type="ECO:0000313" key="2">
    <source>
        <dbReference type="EMBL" id="AAM07152.1"/>
    </source>
</evidence>
<protein>
    <recommendedName>
        <fullName evidence="1">DUF2341 domain-containing protein</fullName>
    </recommendedName>
</protein>
<reference evidence="2 3" key="1">
    <citation type="journal article" date="2002" name="Genome Res.">
        <title>The genome of Methanosarcina acetivorans reveals extensive metabolic and physiological diversity.</title>
        <authorList>
            <person name="Galagan J.E."/>
            <person name="Nusbaum C."/>
            <person name="Roy A."/>
            <person name="Endrizzi M.G."/>
            <person name="Macdonald P."/>
            <person name="FitzHugh W."/>
            <person name="Calvo S."/>
            <person name="Engels R."/>
            <person name="Smirnov S."/>
            <person name="Atnoor D."/>
            <person name="Brown A."/>
            <person name="Allen N."/>
            <person name="Naylor J."/>
            <person name="Stange-Thomann N."/>
            <person name="DeArellano K."/>
            <person name="Johnson R."/>
            <person name="Linton L."/>
            <person name="McEwan P."/>
            <person name="McKernan K."/>
            <person name="Talamas J."/>
            <person name="Tirrell A."/>
            <person name="Ye W."/>
            <person name="Zimmer A."/>
            <person name="Barber R.D."/>
            <person name="Cann I."/>
            <person name="Graham D.E."/>
            <person name="Grahame D.A."/>
            <person name="Guss A."/>
            <person name="Hedderich R."/>
            <person name="Ingram-Smith C."/>
            <person name="Kuettner C.H."/>
            <person name="Krzycki J.A."/>
            <person name="Leigh J.A."/>
            <person name="Li W."/>
            <person name="Liu J."/>
            <person name="Mukhopadhyay B."/>
            <person name="Reeve J.N."/>
            <person name="Smith K."/>
            <person name="Springer T.A."/>
            <person name="Umayam L.A."/>
            <person name="White O."/>
            <person name="White R.H."/>
            <person name="de Macario E.C."/>
            <person name="Ferry J.G."/>
            <person name="Jarrell K.F."/>
            <person name="Jing H."/>
            <person name="Macario A.J.L."/>
            <person name="Paulsen I."/>
            <person name="Pritchett M."/>
            <person name="Sowers K.R."/>
            <person name="Swanson R.V."/>
            <person name="Zinder S.H."/>
            <person name="Lander E."/>
            <person name="Metcalf W.W."/>
            <person name="Birren B."/>
        </authorList>
    </citation>
    <scope>NUCLEOTIDE SEQUENCE [LARGE SCALE GENOMIC DNA]</scope>
    <source>
        <strain evidence="3">ATCC 35395 / DSM 2834 / JCM 12185 / C2A</strain>
    </source>
</reference>
<sequence length="165" mass="18727">MFPQYSCWDSYGLIKLDSVVSIDGLQVLISVPKQPEMQDDGADLRFCTPYGEEIKYAIESVESTYFSVWVKLPIGIGEFLFYYGNQEAESESSPDDVFDEFFDKNSTSGWDTSNIAVTTYGEYLRFYNPTSSLVGGAQRYDLDLPSKYIMEIRANQVSILSLTFL</sequence>
<evidence type="ECO:0000313" key="3">
    <source>
        <dbReference type="Proteomes" id="UP000002487"/>
    </source>
</evidence>
<dbReference type="STRING" id="188937.MA_3801"/>
<dbReference type="KEGG" id="mac:MA_3801"/>
<name>Q8TJI3_METAC</name>
<evidence type="ECO:0000259" key="1">
    <source>
        <dbReference type="Pfam" id="PF10102"/>
    </source>
</evidence>
<proteinExistence type="predicted"/>
<dbReference type="AlphaFoldDB" id="Q8TJI3"/>
<dbReference type="EMBL" id="AE010299">
    <property type="protein sequence ID" value="AAM07152.1"/>
    <property type="molecule type" value="Genomic_DNA"/>
</dbReference>
<dbReference type="InterPro" id="IPR018765">
    <property type="entry name" value="DUF2341"/>
</dbReference>
<dbReference type="InParanoid" id="Q8TJI3"/>
<organism evidence="2 3">
    <name type="scientific">Methanosarcina acetivorans (strain ATCC 35395 / DSM 2834 / JCM 12185 / C2A)</name>
    <dbReference type="NCBI Taxonomy" id="188937"/>
    <lineage>
        <taxon>Archaea</taxon>
        <taxon>Methanobacteriati</taxon>
        <taxon>Methanobacteriota</taxon>
        <taxon>Stenosarchaea group</taxon>
        <taxon>Methanomicrobia</taxon>
        <taxon>Methanosarcinales</taxon>
        <taxon>Methanosarcinaceae</taxon>
        <taxon>Methanosarcina</taxon>
    </lineage>
</organism>
<dbReference type="HOGENOM" id="CLU_1607139_0_0_2"/>
<gene>
    <name evidence="2" type="ordered locus">MA_3801</name>
</gene>
<dbReference type="EnsemblBacteria" id="AAM07152">
    <property type="protein sequence ID" value="AAM07152"/>
    <property type="gene ID" value="MA_3801"/>
</dbReference>
<keyword evidence="3" id="KW-1185">Reference proteome</keyword>
<dbReference type="Pfam" id="PF10102">
    <property type="entry name" value="DUF2341"/>
    <property type="match status" value="1"/>
</dbReference>
<dbReference type="Proteomes" id="UP000002487">
    <property type="component" value="Chromosome"/>
</dbReference>
<accession>Q8TJI3</accession>